<comment type="caution">
    <text evidence="2">The sequence shown here is derived from an EMBL/GenBank/DDBJ whole genome shotgun (WGS) entry which is preliminary data.</text>
</comment>
<dbReference type="EMBL" id="PQIB02000005">
    <property type="protein sequence ID" value="RLN18181.1"/>
    <property type="molecule type" value="Genomic_DNA"/>
</dbReference>
<dbReference type="AlphaFoldDB" id="A0A3L6SB26"/>
<protein>
    <submittedName>
        <fullName evidence="2">UDP-rhamnose:rhamnosyltransferase 1</fullName>
    </submittedName>
</protein>
<dbReference type="CDD" id="cd03784">
    <property type="entry name" value="GT1_Gtf-like"/>
    <property type="match status" value="1"/>
</dbReference>
<dbReference type="STRING" id="4540.A0A3L6SB26"/>
<dbReference type="PANTHER" id="PTHR48049:SF88">
    <property type="entry name" value="GLYCOSYLTRANSFERASE"/>
    <property type="match status" value="1"/>
</dbReference>
<sequence>MIPYLELAKRLAARGHAVTFLSTQVRVLAHGAVGAFLTHCGWGSTIEGLVSGHPLVMLPFVVDQGLIARAMVERGIGVEVARDESDGSFGRDGVAAAVRRVMVEEEGKVFGSNAEKLKEVLGDRRRQDQYMDELEGYLTRYKPTRTTAVPNGAGPR</sequence>
<evidence type="ECO:0000313" key="3">
    <source>
        <dbReference type="Proteomes" id="UP000275267"/>
    </source>
</evidence>
<evidence type="ECO:0000313" key="2">
    <source>
        <dbReference type="EMBL" id="RLN18181.1"/>
    </source>
</evidence>
<organism evidence="2 3">
    <name type="scientific">Panicum miliaceum</name>
    <name type="common">Proso millet</name>
    <name type="synonym">Broomcorn millet</name>
    <dbReference type="NCBI Taxonomy" id="4540"/>
    <lineage>
        <taxon>Eukaryota</taxon>
        <taxon>Viridiplantae</taxon>
        <taxon>Streptophyta</taxon>
        <taxon>Embryophyta</taxon>
        <taxon>Tracheophyta</taxon>
        <taxon>Spermatophyta</taxon>
        <taxon>Magnoliopsida</taxon>
        <taxon>Liliopsida</taxon>
        <taxon>Poales</taxon>
        <taxon>Poaceae</taxon>
        <taxon>PACMAD clade</taxon>
        <taxon>Panicoideae</taxon>
        <taxon>Panicodae</taxon>
        <taxon>Paniceae</taxon>
        <taxon>Panicinae</taxon>
        <taxon>Panicum</taxon>
        <taxon>Panicum sect. Panicum</taxon>
    </lineage>
</organism>
<dbReference type="GO" id="GO:0035251">
    <property type="term" value="F:UDP-glucosyltransferase activity"/>
    <property type="evidence" value="ECO:0007669"/>
    <property type="project" value="InterPro"/>
</dbReference>
<reference evidence="3" key="1">
    <citation type="journal article" date="2019" name="Nat. Commun.">
        <title>The genome of broomcorn millet.</title>
        <authorList>
            <person name="Zou C."/>
            <person name="Miki D."/>
            <person name="Li D."/>
            <person name="Tang Q."/>
            <person name="Xiao L."/>
            <person name="Rajput S."/>
            <person name="Deng P."/>
            <person name="Jia W."/>
            <person name="Huang R."/>
            <person name="Zhang M."/>
            <person name="Sun Y."/>
            <person name="Hu J."/>
            <person name="Fu X."/>
            <person name="Schnable P.S."/>
            <person name="Li F."/>
            <person name="Zhang H."/>
            <person name="Feng B."/>
            <person name="Zhu X."/>
            <person name="Liu R."/>
            <person name="Schnable J.C."/>
            <person name="Zhu J.-K."/>
            <person name="Zhang H."/>
        </authorList>
    </citation>
    <scope>NUCLEOTIDE SEQUENCE [LARGE SCALE GENOMIC DNA]</scope>
</reference>
<dbReference type="SUPFAM" id="SSF53756">
    <property type="entry name" value="UDP-Glycosyltransferase/glycogen phosphorylase"/>
    <property type="match status" value="1"/>
</dbReference>
<proteinExistence type="predicted"/>
<keyword evidence="1" id="KW-0808">Transferase</keyword>
<gene>
    <name evidence="2" type="ORF">C2845_PM02G44420</name>
</gene>
<keyword evidence="3" id="KW-1185">Reference proteome</keyword>
<dbReference type="InterPro" id="IPR002213">
    <property type="entry name" value="UDP_glucos_trans"/>
</dbReference>
<evidence type="ECO:0000256" key="1">
    <source>
        <dbReference type="ARBA" id="ARBA00022679"/>
    </source>
</evidence>
<dbReference type="Gene3D" id="3.40.50.2000">
    <property type="entry name" value="Glycogen Phosphorylase B"/>
    <property type="match status" value="1"/>
</dbReference>
<dbReference type="Proteomes" id="UP000275267">
    <property type="component" value="Unassembled WGS sequence"/>
</dbReference>
<name>A0A3L6SB26_PANMI</name>
<dbReference type="PANTHER" id="PTHR48049">
    <property type="entry name" value="GLYCOSYLTRANSFERASE"/>
    <property type="match status" value="1"/>
</dbReference>
<accession>A0A3L6SB26</accession>
<dbReference type="InterPro" id="IPR050481">
    <property type="entry name" value="UDP-glycosyltransf_plant"/>
</dbReference>
<dbReference type="OrthoDB" id="5835829at2759"/>
<dbReference type="Pfam" id="PF00201">
    <property type="entry name" value="UDPGT"/>
    <property type="match status" value="1"/>
</dbReference>